<dbReference type="InterPro" id="IPR036249">
    <property type="entry name" value="Thioredoxin-like_sf"/>
</dbReference>
<name>A0A239AXG5_9FLAO</name>
<dbReference type="InterPro" id="IPR013766">
    <property type="entry name" value="Thioredoxin_domain"/>
</dbReference>
<evidence type="ECO:0000256" key="10">
    <source>
        <dbReference type="ARBA" id="ARBA00042639"/>
    </source>
</evidence>
<evidence type="ECO:0000256" key="4">
    <source>
        <dbReference type="ARBA" id="ARBA00022862"/>
    </source>
</evidence>
<dbReference type="GO" id="GO:0005737">
    <property type="term" value="C:cytoplasm"/>
    <property type="evidence" value="ECO:0007669"/>
    <property type="project" value="TreeGrafter"/>
</dbReference>
<comment type="catalytic activity">
    <reaction evidence="11">
        <text>a hydroperoxide + [thioredoxin]-dithiol = an alcohol + [thioredoxin]-disulfide + H2O</text>
        <dbReference type="Rhea" id="RHEA:62620"/>
        <dbReference type="Rhea" id="RHEA-COMP:10698"/>
        <dbReference type="Rhea" id="RHEA-COMP:10700"/>
        <dbReference type="ChEBI" id="CHEBI:15377"/>
        <dbReference type="ChEBI" id="CHEBI:29950"/>
        <dbReference type="ChEBI" id="CHEBI:30879"/>
        <dbReference type="ChEBI" id="CHEBI:35924"/>
        <dbReference type="ChEBI" id="CHEBI:50058"/>
        <dbReference type="EC" id="1.11.1.24"/>
    </reaction>
</comment>
<evidence type="ECO:0000256" key="12">
    <source>
        <dbReference type="SAM" id="Phobius"/>
    </source>
</evidence>
<keyword evidence="12" id="KW-1133">Transmembrane helix</keyword>
<accession>A0A239AXG5</accession>
<dbReference type="EC" id="1.11.1.24" evidence="2"/>
<protein>
    <recommendedName>
        <fullName evidence="2">thioredoxin-dependent peroxiredoxin</fullName>
        <ecNumber evidence="2">1.11.1.24</ecNumber>
    </recommendedName>
    <alternativeName>
        <fullName evidence="8">Thioredoxin peroxidase</fullName>
    </alternativeName>
    <alternativeName>
        <fullName evidence="10">Thioredoxin-dependent peroxiredoxin Bcp</fullName>
    </alternativeName>
</protein>
<keyword evidence="3" id="KW-0575">Peroxidase</keyword>
<organism evidence="14 15">
    <name type="scientific">Dokdonia pacifica</name>
    <dbReference type="NCBI Taxonomy" id="1627892"/>
    <lineage>
        <taxon>Bacteria</taxon>
        <taxon>Pseudomonadati</taxon>
        <taxon>Bacteroidota</taxon>
        <taxon>Flavobacteriia</taxon>
        <taxon>Flavobacteriales</taxon>
        <taxon>Flavobacteriaceae</taxon>
        <taxon>Dokdonia</taxon>
    </lineage>
</organism>
<dbReference type="SUPFAM" id="SSF52833">
    <property type="entry name" value="Thioredoxin-like"/>
    <property type="match status" value="1"/>
</dbReference>
<dbReference type="Proteomes" id="UP000198379">
    <property type="component" value="Unassembled WGS sequence"/>
</dbReference>
<evidence type="ECO:0000256" key="8">
    <source>
        <dbReference type="ARBA" id="ARBA00032824"/>
    </source>
</evidence>
<dbReference type="InterPro" id="IPR050924">
    <property type="entry name" value="Peroxiredoxin_BCP/PrxQ"/>
</dbReference>
<dbReference type="Pfam" id="PF00578">
    <property type="entry name" value="AhpC-TSA"/>
    <property type="match status" value="1"/>
</dbReference>
<evidence type="ECO:0000256" key="9">
    <source>
        <dbReference type="ARBA" id="ARBA00038489"/>
    </source>
</evidence>
<feature type="domain" description="Thioredoxin" evidence="13">
    <location>
        <begin position="120"/>
        <end position="276"/>
    </location>
</feature>
<evidence type="ECO:0000256" key="1">
    <source>
        <dbReference type="ARBA" id="ARBA00003330"/>
    </source>
</evidence>
<evidence type="ECO:0000256" key="3">
    <source>
        <dbReference type="ARBA" id="ARBA00022559"/>
    </source>
</evidence>
<dbReference type="PROSITE" id="PS51352">
    <property type="entry name" value="THIOREDOXIN_2"/>
    <property type="match status" value="1"/>
</dbReference>
<dbReference type="EMBL" id="FZNY01000005">
    <property type="protein sequence ID" value="SNS00240.1"/>
    <property type="molecule type" value="Genomic_DNA"/>
</dbReference>
<dbReference type="GO" id="GO:0008379">
    <property type="term" value="F:thioredoxin peroxidase activity"/>
    <property type="evidence" value="ECO:0007669"/>
    <property type="project" value="TreeGrafter"/>
</dbReference>
<feature type="transmembrane region" description="Helical" evidence="12">
    <location>
        <begin position="38"/>
        <end position="57"/>
    </location>
</feature>
<comment type="similarity">
    <text evidence="9">Belongs to the peroxiredoxin family. BCP/PrxQ subfamily.</text>
</comment>
<dbReference type="RefSeq" id="WP_089372452.1">
    <property type="nucleotide sequence ID" value="NZ_BMEP01000006.1"/>
</dbReference>
<gene>
    <name evidence="14" type="ORF">SAMN06265376_105197</name>
</gene>
<feature type="transmembrane region" description="Helical" evidence="12">
    <location>
        <begin position="93"/>
        <end position="112"/>
    </location>
</feature>
<proteinExistence type="inferred from homology"/>
<reference evidence="14 15" key="1">
    <citation type="submission" date="2017-06" db="EMBL/GenBank/DDBJ databases">
        <authorList>
            <person name="Kim H.J."/>
            <person name="Triplett B.A."/>
        </authorList>
    </citation>
    <scope>NUCLEOTIDE SEQUENCE [LARGE SCALE GENOMIC DNA]</scope>
    <source>
        <strain evidence="14 15">DSM 25597</strain>
    </source>
</reference>
<keyword evidence="4" id="KW-0049">Antioxidant</keyword>
<evidence type="ECO:0000259" key="13">
    <source>
        <dbReference type="PROSITE" id="PS51352"/>
    </source>
</evidence>
<dbReference type="Gene3D" id="3.40.30.10">
    <property type="entry name" value="Glutaredoxin"/>
    <property type="match status" value="1"/>
</dbReference>
<keyword evidence="12" id="KW-0812">Transmembrane</keyword>
<dbReference type="OrthoDB" id="9809746at2"/>
<dbReference type="GO" id="GO:0045454">
    <property type="term" value="P:cell redox homeostasis"/>
    <property type="evidence" value="ECO:0007669"/>
    <property type="project" value="TreeGrafter"/>
</dbReference>
<sequence>MQNLLKSIFISAFPVFALYVAGRYNLEIIQNEPQLGTVGLMIMAISIVVFFIGLFVMPRARTGRFLILYTVTITIGLVLTILGRAAFESKEYVYVSLLIVGWWLYLVWYSVFRNRDTSVVQVGNTLPTFTLETHQKEEVSSTSFIGKPSIFLFYRGNWCPLCMAQIQEVVDQYKTLEEKGVHMIFVSPQPHGFSKKLAKKHGLHFQFLTDVKNTAAKQLGIASKNGIPFGFQVLGYDSDTVLPTVIITDRNGVIQFADVTDNYRVRPEPDFFLEYV</sequence>
<keyword evidence="7" id="KW-0676">Redox-active center</keyword>
<evidence type="ECO:0000256" key="7">
    <source>
        <dbReference type="ARBA" id="ARBA00023284"/>
    </source>
</evidence>
<feature type="transmembrane region" description="Helical" evidence="12">
    <location>
        <begin position="7"/>
        <end position="26"/>
    </location>
</feature>
<keyword evidence="15" id="KW-1185">Reference proteome</keyword>
<comment type="function">
    <text evidence="1">Thiol-specific peroxidase that catalyzes the reduction of hydrogen peroxide and organic hydroperoxides to water and alcohols, respectively. Plays a role in cell protection against oxidative stress by detoxifying peroxides and as sensor of hydrogen peroxide-mediated signaling events.</text>
</comment>
<keyword evidence="5" id="KW-0560">Oxidoreductase</keyword>
<feature type="transmembrane region" description="Helical" evidence="12">
    <location>
        <begin position="66"/>
        <end position="87"/>
    </location>
</feature>
<evidence type="ECO:0000256" key="2">
    <source>
        <dbReference type="ARBA" id="ARBA00013017"/>
    </source>
</evidence>
<dbReference type="PANTHER" id="PTHR42801">
    <property type="entry name" value="THIOREDOXIN-DEPENDENT PEROXIDE REDUCTASE"/>
    <property type="match status" value="1"/>
</dbReference>
<evidence type="ECO:0000313" key="15">
    <source>
        <dbReference type="Proteomes" id="UP000198379"/>
    </source>
</evidence>
<evidence type="ECO:0000256" key="5">
    <source>
        <dbReference type="ARBA" id="ARBA00023002"/>
    </source>
</evidence>
<evidence type="ECO:0000256" key="11">
    <source>
        <dbReference type="ARBA" id="ARBA00049091"/>
    </source>
</evidence>
<evidence type="ECO:0000313" key="14">
    <source>
        <dbReference type="EMBL" id="SNS00240.1"/>
    </source>
</evidence>
<keyword evidence="6" id="KW-1015">Disulfide bond</keyword>
<dbReference type="AlphaFoldDB" id="A0A239AXG5"/>
<dbReference type="PANTHER" id="PTHR42801:SF7">
    <property type="entry name" value="SLL1159 PROTEIN"/>
    <property type="match status" value="1"/>
</dbReference>
<dbReference type="GO" id="GO:0034599">
    <property type="term" value="P:cellular response to oxidative stress"/>
    <property type="evidence" value="ECO:0007669"/>
    <property type="project" value="TreeGrafter"/>
</dbReference>
<dbReference type="InterPro" id="IPR000866">
    <property type="entry name" value="AhpC/TSA"/>
</dbReference>
<keyword evidence="12" id="KW-0472">Membrane</keyword>
<evidence type="ECO:0000256" key="6">
    <source>
        <dbReference type="ARBA" id="ARBA00023157"/>
    </source>
</evidence>